<accession>A0AAF3FEC4</accession>
<evidence type="ECO:0008006" key="4">
    <source>
        <dbReference type="Google" id="ProtNLM"/>
    </source>
</evidence>
<keyword evidence="2" id="KW-1185">Reference proteome</keyword>
<protein>
    <recommendedName>
        <fullName evidence="4">Secreted protein</fullName>
    </recommendedName>
</protein>
<organism evidence="2 3">
    <name type="scientific">Mesorhabditis belari</name>
    <dbReference type="NCBI Taxonomy" id="2138241"/>
    <lineage>
        <taxon>Eukaryota</taxon>
        <taxon>Metazoa</taxon>
        <taxon>Ecdysozoa</taxon>
        <taxon>Nematoda</taxon>
        <taxon>Chromadorea</taxon>
        <taxon>Rhabditida</taxon>
        <taxon>Rhabditina</taxon>
        <taxon>Rhabditomorpha</taxon>
        <taxon>Rhabditoidea</taxon>
        <taxon>Rhabditidae</taxon>
        <taxon>Mesorhabditinae</taxon>
        <taxon>Mesorhabditis</taxon>
    </lineage>
</organism>
<dbReference type="AlphaFoldDB" id="A0AAF3FEC4"/>
<feature type="signal peptide" evidence="1">
    <location>
        <begin position="1"/>
        <end position="20"/>
    </location>
</feature>
<evidence type="ECO:0000256" key="1">
    <source>
        <dbReference type="SAM" id="SignalP"/>
    </source>
</evidence>
<name>A0AAF3FEC4_9BILA</name>
<proteinExistence type="predicted"/>
<sequence length="76" mass="8737">MRMKGLIFIIALLCLAHAWAQRDDFDESPKSLEKRTRYLTLVGQNRRFISYSARRPSKKLAHTPIVSIELCADGEC</sequence>
<dbReference type="WBParaSite" id="MBELARI_LOCUS5370">
    <property type="protein sequence ID" value="MBELARI_LOCUS5370"/>
    <property type="gene ID" value="MBELARI_LOCUS5370"/>
</dbReference>
<reference evidence="3" key="1">
    <citation type="submission" date="2024-02" db="UniProtKB">
        <authorList>
            <consortium name="WormBaseParasite"/>
        </authorList>
    </citation>
    <scope>IDENTIFICATION</scope>
</reference>
<evidence type="ECO:0000313" key="2">
    <source>
        <dbReference type="Proteomes" id="UP000887575"/>
    </source>
</evidence>
<feature type="chain" id="PRO_5042101578" description="Secreted protein" evidence="1">
    <location>
        <begin position="21"/>
        <end position="76"/>
    </location>
</feature>
<keyword evidence="1" id="KW-0732">Signal</keyword>
<dbReference type="Proteomes" id="UP000887575">
    <property type="component" value="Unassembled WGS sequence"/>
</dbReference>
<evidence type="ECO:0000313" key="3">
    <source>
        <dbReference type="WBParaSite" id="MBELARI_LOCUS5370"/>
    </source>
</evidence>